<evidence type="ECO:0000313" key="4">
    <source>
        <dbReference type="Proteomes" id="UP000031843"/>
    </source>
</evidence>
<dbReference type="InterPro" id="IPR002347">
    <property type="entry name" value="SDR_fam"/>
</dbReference>
<dbReference type="InterPro" id="IPR036291">
    <property type="entry name" value="NAD(P)-bd_dom_sf"/>
</dbReference>
<accession>A0A0C4YDU3</accession>
<keyword evidence="2 3" id="KW-0560">Oxidoreductase</keyword>
<keyword evidence="4" id="KW-1185">Reference proteome</keyword>
<organism evidence="3 4">
    <name type="scientific">Cupriavidus basilensis</name>
    <dbReference type="NCBI Taxonomy" id="68895"/>
    <lineage>
        <taxon>Bacteria</taxon>
        <taxon>Pseudomonadati</taxon>
        <taxon>Pseudomonadota</taxon>
        <taxon>Betaproteobacteria</taxon>
        <taxon>Burkholderiales</taxon>
        <taxon>Burkholderiaceae</taxon>
        <taxon>Cupriavidus</taxon>
    </lineage>
</organism>
<dbReference type="PRINTS" id="PR00080">
    <property type="entry name" value="SDRFAMILY"/>
</dbReference>
<dbReference type="Proteomes" id="UP000031843">
    <property type="component" value="Chromosome secondary"/>
</dbReference>
<proteinExistence type="inferred from homology"/>
<evidence type="ECO:0000256" key="2">
    <source>
        <dbReference type="ARBA" id="ARBA00023002"/>
    </source>
</evidence>
<dbReference type="AlphaFoldDB" id="A0A0C4YDU3"/>
<dbReference type="SUPFAM" id="SSF51735">
    <property type="entry name" value="NAD(P)-binding Rossmann-fold domains"/>
    <property type="match status" value="1"/>
</dbReference>
<protein>
    <submittedName>
        <fullName evidence="3">3-oxoacyl-[acyl-carrier protein] reductase</fullName>
        <ecNumber evidence="3">1.1.1.100</ecNumber>
    </submittedName>
</protein>
<dbReference type="FunFam" id="3.40.50.720:FF:000084">
    <property type="entry name" value="Short-chain dehydrogenase reductase"/>
    <property type="match status" value="1"/>
</dbReference>
<dbReference type="RefSeq" id="WP_043355820.1">
    <property type="nucleotide sequence ID" value="NZ_CP010537.1"/>
</dbReference>
<name>A0A0C4YDU3_9BURK</name>
<evidence type="ECO:0000256" key="1">
    <source>
        <dbReference type="ARBA" id="ARBA00006484"/>
    </source>
</evidence>
<dbReference type="EC" id="1.1.1.100" evidence="3"/>
<dbReference type="GO" id="GO:0004316">
    <property type="term" value="F:3-oxoacyl-[acyl-carrier-protein] reductase (NADPH) activity"/>
    <property type="evidence" value="ECO:0007669"/>
    <property type="project" value="UniProtKB-EC"/>
</dbReference>
<dbReference type="STRING" id="68895.RR42_s2275"/>
<sequence length="254" mass="26566">MPHPFPDFRLTGQVTVVTGGGSGIGKALAHTFAGAGARVVVLDTNGAAAEQVANEIGSMAQHAVADVSNEDAIESVMEDVARQHGRIDVLFNNAGVNRRNTSFDLTIADWNAVVAVNMTGMFLCARAAARHMRDGGGGRIVNTASILGISGGWYPNIVYQATKGAVVNMTRSWAVEWAPYNIRVNAVAPSIIRTPMTEALTSQPDVVAKFEALTPLGRLCEPADMTGPVLFLATAASSMVTGHILPVDGGVLAQ</sequence>
<dbReference type="PRINTS" id="PR00081">
    <property type="entry name" value="GDHRDH"/>
</dbReference>
<dbReference type="Pfam" id="PF13561">
    <property type="entry name" value="adh_short_C2"/>
    <property type="match status" value="1"/>
</dbReference>
<evidence type="ECO:0000313" key="3">
    <source>
        <dbReference type="EMBL" id="AJG23857.1"/>
    </source>
</evidence>
<dbReference type="OrthoDB" id="9806974at2"/>
<dbReference type="NCBIfam" id="NF005559">
    <property type="entry name" value="PRK07231.1"/>
    <property type="match status" value="1"/>
</dbReference>
<reference evidence="3 4" key="1">
    <citation type="journal article" date="2015" name="Genome Announc.">
        <title>Complete Genome Sequence of Cupriavidus basilensis 4G11, Isolated from the Oak Ridge Field Research Center Site.</title>
        <authorList>
            <person name="Ray J."/>
            <person name="Waters R.J."/>
            <person name="Skerker J.M."/>
            <person name="Kuehl J.V."/>
            <person name="Price M.N."/>
            <person name="Huang J."/>
            <person name="Chakraborty R."/>
            <person name="Arkin A.P."/>
            <person name="Deutschbauer A."/>
        </authorList>
    </citation>
    <scope>NUCLEOTIDE SEQUENCE [LARGE SCALE GENOMIC DNA]</scope>
    <source>
        <strain evidence="3">4G11</strain>
    </source>
</reference>
<dbReference type="Gene3D" id="3.40.50.720">
    <property type="entry name" value="NAD(P)-binding Rossmann-like Domain"/>
    <property type="match status" value="1"/>
</dbReference>
<gene>
    <name evidence="3" type="ORF">RR42_s2275</name>
</gene>
<dbReference type="KEGG" id="cbw:RR42_s2275"/>
<dbReference type="CDD" id="cd05233">
    <property type="entry name" value="SDR_c"/>
    <property type="match status" value="1"/>
</dbReference>
<dbReference type="PANTHER" id="PTHR42760:SF115">
    <property type="entry name" value="3-OXOACYL-[ACYL-CARRIER-PROTEIN] REDUCTASE FABG"/>
    <property type="match status" value="1"/>
</dbReference>
<comment type="similarity">
    <text evidence="1">Belongs to the short-chain dehydrogenases/reductases (SDR) family.</text>
</comment>
<dbReference type="EMBL" id="CP010537">
    <property type="protein sequence ID" value="AJG23857.1"/>
    <property type="molecule type" value="Genomic_DNA"/>
</dbReference>
<dbReference type="PANTHER" id="PTHR42760">
    <property type="entry name" value="SHORT-CHAIN DEHYDROGENASES/REDUCTASES FAMILY MEMBER"/>
    <property type="match status" value="1"/>
</dbReference>